<reference evidence="9 10" key="1">
    <citation type="submission" date="2017-09" db="EMBL/GenBank/DDBJ databases">
        <title>Complete genome sequence of Oxytococcus suis strain ZY16052.</title>
        <authorList>
            <person name="Li F."/>
        </authorList>
    </citation>
    <scope>NUCLEOTIDE SEQUENCE [LARGE SCALE GENOMIC DNA]</scope>
    <source>
        <strain evidence="9 10">ZY16052</strain>
    </source>
</reference>
<dbReference type="GO" id="GO:0051301">
    <property type="term" value="P:cell division"/>
    <property type="evidence" value="ECO:0007669"/>
    <property type="project" value="UniProtKB-KW"/>
</dbReference>
<dbReference type="InterPro" id="IPR007793">
    <property type="entry name" value="DivIVA_fam"/>
</dbReference>
<evidence type="ECO:0000256" key="7">
    <source>
        <dbReference type="SAM" id="Coils"/>
    </source>
</evidence>
<evidence type="ECO:0000313" key="9">
    <source>
        <dbReference type="EMBL" id="AXY25966.1"/>
    </source>
</evidence>
<evidence type="ECO:0000256" key="1">
    <source>
        <dbReference type="ARBA" id="ARBA00004496"/>
    </source>
</evidence>
<keyword evidence="5 7" id="KW-0175">Coiled coil</keyword>
<feature type="region of interest" description="Disordered" evidence="8">
    <location>
        <begin position="225"/>
        <end position="293"/>
    </location>
</feature>
<comment type="similarity">
    <text evidence="2">Belongs to the DivIVA family.</text>
</comment>
<dbReference type="EMBL" id="CP023434">
    <property type="protein sequence ID" value="AXY25966.1"/>
    <property type="molecule type" value="Genomic_DNA"/>
</dbReference>
<dbReference type="Gene3D" id="6.10.250.660">
    <property type="match status" value="1"/>
</dbReference>
<dbReference type="Pfam" id="PF05103">
    <property type="entry name" value="DivIVA"/>
    <property type="match status" value="1"/>
</dbReference>
<dbReference type="PANTHER" id="PTHR35794:SF2">
    <property type="entry name" value="CELL DIVISION PROTEIN DIVIVA"/>
    <property type="match status" value="1"/>
</dbReference>
<feature type="coiled-coil region" evidence="7">
    <location>
        <begin position="86"/>
        <end position="138"/>
    </location>
</feature>
<evidence type="ECO:0000313" key="10">
    <source>
        <dbReference type="Proteomes" id="UP000263232"/>
    </source>
</evidence>
<dbReference type="AlphaFoldDB" id="A0A347WLK9"/>
<dbReference type="KEGG" id="abae:CL176_08120"/>
<dbReference type="OrthoDB" id="9815492at2"/>
<protein>
    <recommendedName>
        <fullName evidence="11">Cell division protein DivIVA</fullName>
    </recommendedName>
</protein>
<evidence type="ECO:0000256" key="8">
    <source>
        <dbReference type="SAM" id="MobiDB-lite"/>
    </source>
</evidence>
<dbReference type="GO" id="GO:0005737">
    <property type="term" value="C:cytoplasm"/>
    <property type="evidence" value="ECO:0007669"/>
    <property type="project" value="UniProtKB-SubCell"/>
</dbReference>
<evidence type="ECO:0000256" key="6">
    <source>
        <dbReference type="ARBA" id="ARBA00023306"/>
    </source>
</evidence>
<evidence type="ECO:0000256" key="2">
    <source>
        <dbReference type="ARBA" id="ARBA00009008"/>
    </source>
</evidence>
<gene>
    <name evidence="9" type="ORF">CL176_08120</name>
</gene>
<accession>A0A347WLK9</accession>
<feature type="coiled-coil region" evidence="7">
    <location>
        <begin position="29"/>
        <end position="56"/>
    </location>
</feature>
<keyword evidence="3" id="KW-0963">Cytoplasm</keyword>
<keyword evidence="4" id="KW-0132">Cell division</keyword>
<dbReference type="RefSeq" id="WP_118990866.1">
    <property type="nucleotide sequence ID" value="NZ_CP023434.1"/>
</dbReference>
<dbReference type="NCBIfam" id="TIGR03544">
    <property type="entry name" value="DivI1A_domain"/>
    <property type="match status" value="1"/>
</dbReference>
<dbReference type="PANTHER" id="PTHR35794">
    <property type="entry name" value="CELL DIVISION PROTEIN DIVIVA"/>
    <property type="match status" value="1"/>
</dbReference>
<evidence type="ECO:0000256" key="4">
    <source>
        <dbReference type="ARBA" id="ARBA00022618"/>
    </source>
</evidence>
<evidence type="ECO:0000256" key="3">
    <source>
        <dbReference type="ARBA" id="ARBA00022490"/>
    </source>
</evidence>
<evidence type="ECO:0000256" key="5">
    <source>
        <dbReference type="ARBA" id="ARBA00023054"/>
    </source>
</evidence>
<dbReference type="Proteomes" id="UP000263232">
    <property type="component" value="Chromosome"/>
</dbReference>
<organism evidence="9 10">
    <name type="scientific">Suicoccus acidiformans</name>
    <dbReference type="NCBI Taxonomy" id="2036206"/>
    <lineage>
        <taxon>Bacteria</taxon>
        <taxon>Bacillati</taxon>
        <taxon>Bacillota</taxon>
        <taxon>Bacilli</taxon>
        <taxon>Lactobacillales</taxon>
        <taxon>Aerococcaceae</taxon>
        <taxon>Suicoccus</taxon>
    </lineage>
</organism>
<keyword evidence="10" id="KW-1185">Reference proteome</keyword>
<sequence length="311" mass="35294">MTLTPNDIVTKEFNTKFRGYDQEEVNDFLDRVVARMEELITQNERLSQDLQIATEKNEYFAQLQESLNSSILVAQEAAERLKQNARKEAELILYEAEQEADRLIGEASDNARTIVIESDNLRRRSKDYRAQLEATIRRQLDVVTSEEYVALFDKELETSLNPEDFKEAGTRAAERAQVLEDAQADAFQSAKDMVDPTNQGVPQPQIEPEVDLDQTQVFQYNVDSDTLTQPKADTQPDLTYQPDLALDSNPMDSADMTAEPADEPIFTLDEDSPGESFDLKERSIDVPDESKVQSESFLGQTIRIDLPIDED</sequence>
<dbReference type="InterPro" id="IPR019933">
    <property type="entry name" value="DivIVA_domain"/>
</dbReference>
<keyword evidence="6" id="KW-0131">Cell cycle</keyword>
<proteinExistence type="inferred from homology"/>
<feature type="compositionally biased region" description="Basic and acidic residues" evidence="8">
    <location>
        <begin position="277"/>
        <end position="292"/>
    </location>
</feature>
<comment type="subcellular location">
    <subcellularLocation>
        <location evidence="1">Cytoplasm</location>
    </subcellularLocation>
</comment>
<evidence type="ECO:0008006" key="11">
    <source>
        <dbReference type="Google" id="ProtNLM"/>
    </source>
</evidence>
<name>A0A347WLK9_9LACT</name>
<feature type="compositionally biased region" description="Polar residues" evidence="8">
    <location>
        <begin position="225"/>
        <end position="238"/>
    </location>
</feature>